<feature type="region of interest" description="Disordered" evidence="1">
    <location>
        <begin position="63"/>
        <end position="121"/>
    </location>
</feature>
<feature type="compositionally biased region" description="Polar residues" evidence="1">
    <location>
        <begin position="66"/>
        <end position="76"/>
    </location>
</feature>
<gene>
    <name evidence="2" type="ORF">G6F50_009749</name>
</gene>
<name>A0A9P6YXB9_9FUNG</name>
<protein>
    <submittedName>
        <fullName evidence="2">Uncharacterized protein</fullName>
    </submittedName>
</protein>
<sequence length="215" mass="24301">MNSILDTCATVNAIWSPANQDTFVLPSVAPMFPYPSSIWMPNTCSFSNQTHLIHMTHDGTIHSDLSPITTRQTDTGHLQAAKHPSEQTDEGTSEHDDIPSTAENQDDSPSLSQKHSEGLKDKAYVPQKRPSIWCYRSSKKSSWVAFDLKHPTCLDKKIRSGKLEANQVPSISNIRLFCRIEKAQFDFLGLSLSLFMIVWLDTQQIKRAHCSMWRL</sequence>
<feature type="compositionally biased region" description="Polar residues" evidence="1">
    <location>
        <begin position="101"/>
        <end position="113"/>
    </location>
</feature>
<reference evidence="2 3" key="1">
    <citation type="journal article" date="2020" name="Microb. Genom.">
        <title>Genetic diversity of clinical and environmental Mucorales isolates obtained from an investigation of mucormycosis cases among solid organ transplant recipients.</title>
        <authorList>
            <person name="Nguyen M.H."/>
            <person name="Kaul D."/>
            <person name="Muto C."/>
            <person name="Cheng S.J."/>
            <person name="Richter R.A."/>
            <person name="Bruno V.M."/>
            <person name="Liu G."/>
            <person name="Beyhan S."/>
            <person name="Sundermann A.J."/>
            <person name="Mounaud S."/>
            <person name="Pasculle A.W."/>
            <person name="Nierman W.C."/>
            <person name="Driscoll E."/>
            <person name="Cumbie R."/>
            <person name="Clancy C.J."/>
            <person name="Dupont C.L."/>
        </authorList>
    </citation>
    <scope>NUCLEOTIDE SEQUENCE [LARGE SCALE GENOMIC DNA]</scope>
    <source>
        <strain evidence="2 3">GL24</strain>
    </source>
</reference>
<evidence type="ECO:0000313" key="3">
    <source>
        <dbReference type="Proteomes" id="UP000740926"/>
    </source>
</evidence>
<comment type="caution">
    <text evidence="2">The sequence shown here is derived from an EMBL/GenBank/DDBJ whole genome shotgun (WGS) entry which is preliminary data.</text>
</comment>
<evidence type="ECO:0000256" key="1">
    <source>
        <dbReference type="SAM" id="MobiDB-lite"/>
    </source>
</evidence>
<evidence type="ECO:0000313" key="2">
    <source>
        <dbReference type="EMBL" id="KAG1565783.1"/>
    </source>
</evidence>
<keyword evidence="3" id="KW-1185">Reference proteome</keyword>
<dbReference type="AlphaFoldDB" id="A0A9P6YXB9"/>
<dbReference type="EMBL" id="JAANIU010001980">
    <property type="protein sequence ID" value="KAG1565783.1"/>
    <property type="molecule type" value="Genomic_DNA"/>
</dbReference>
<proteinExistence type="predicted"/>
<organism evidence="2 3">
    <name type="scientific">Rhizopus delemar</name>
    <dbReference type="NCBI Taxonomy" id="936053"/>
    <lineage>
        <taxon>Eukaryota</taxon>
        <taxon>Fungi</taxon>
        <taxon>Fungi incertae sedis</taxon>
        <taxon>Mucoromycota</taxon>
        <taxon>Mucoromycotina</taxon>
        <taxon>Mucoromycetes</taxon>
        <taxon>Mucorales</taxon>
        <taxon>Mucorineae</taxon>
        <taxon>Rhizopodaceae</taxon>
        <taxon>Rhizopus</taxon>
    </lineage>
</organism>
<accession>A0A9P6YXB9</accession>
<dbReference type="Proteomes" id="UP000740926">
    <property type="component" value="Unassembled WGS sequence"/>
</dbReference>